<evidence type="ECO:0000256" key="3">
    <source>
        <dbReference type="ARBA" id="ARBA00022729"/>
    </source>
</evidence>
<evidence type="ECO:0000256" key="1">
    <source>
        <dbReference type="ARBA" id="ARBA00004239"/>
    </source>
</evidence>
<feature type="chain" id="PRO_5043607747" description="Hint domain-containing protein" evidence="4">
    <location>
        <begin position="19"/>
        <end position="511"/>
    </location>
</feature>
<dbReference type="InterPro" id="IPR036844">
    <property type="entry name" value="Hint_dom_sf"/>
</dbReference>
<dbReference type="GO" id="GO:0007267">
    <property type="term" value="P:cell-cell signaling"/>
    <property type="evidence" value="ECO:0007669"/>
    <property type="project" value="InterPro"/>
</dbReference>
<dbReference type="InterPro" id="IPR001657">
    <property type="entry name" value="Hedgehog"/>
</dbReference>
<dbReference type="PANTHER" id="PTHR46706:SF12">
    <property type="entry name" value="PROTEIN QUA-1-RELATED"/>
    <property type="match status" value="1"/>
</dbReference>
<dbReference type="CDD" id="cd00081">
    <property type="entry name" value="Hint"/>
    <property type="match status" value="1"/>
</dbReference>
<dbReference type="GO" id="GO:0016540">
    <property type="term" value="P:protein autoprocessing"/>
    <property type="evidence" value="ECO:0007669"/>
    <property type="project" value="InterPro"/>
</dbReference>
<dbReference type="SUPFAM" id="SSF51294">
    <property type="entry name" value="Hedgehog/intein (Hint) domain"/>
    <property type="match status" value="1"/>
</dbReference>
<name>A0AAV5SMM8_9BILA</name>
<dbReference type="AlphaFoldDB" id="A0AAV5SMM8"/>
<dbReference type="Pfam" id="PF01079">
    <property type="entry name" value="Hint"/>
    <property type="match status" value="1"/>
</dbReference>
<feature type="non-terminal residue" evidence="6">
    <location>
        <position position="1"/>
    </location>
</feature>
<dbReference type="InterPro" id="IPR003587">
    <property type="entry name" value="Hint_dom_N"/>
</dbReference>
<accession>A0AAV5SMM8</accession>
<comment type="caution">
    <text evidence="6">The sequence shown here is derived from an EMBL/GenBank/DDBJ whole genome shotgun (WGS) entry which is preliminary data.</text>
</comment>
<feature type="signal peptide" evidence="4">
    <location>
        <begin position="1"/>
        <end position="18"/>
    </location>
</feature>
<dbReference type="GO" id="GO:0016539">
    <property type="term" value="P:intein-mediated protein splicing"/>
    <property type="evidence" value="ECO:0007669"/>
    <property type="project" value="InterPro"/>
</dbReference>
<gene>
    <name evidence="6" type="ORF">PENTCL1PPCAC_3574</name>
</gene>
<keyword evidence="2" id="KW-0217">Developmental protein</keyword>
<evidence type="ECO:0000256" key="4">
    <source>
        <dbReference type="SAM" id="SignalP"/>
    </source>
</evidence>
<proteinExistence type="predicted"/>
<evidence type="ECO:0000259" key="5">
    <source>
        <dbReference type="SMART" id="SM00306"/>
    </source>
</evidence>
<dbReference type="PRINTS" id="PR00632">
    <property type="entry name" value="SONICHHOG"/>
</dbReference>
<sequence length="511" mass="56440">SPMLLSLILLPTLSRVLTQDLDDFPCPNTLPFPSTIESSHEDSCKRVSHLAHEQLQERNKRIVKRQVGLEGFGNGLGGLTDWFKGPPDGSPGPERLLCANEAQRQIIQHVVDPLLSDGRVVILRKAGLPGLGGLGTPLGGIGGLGSPLGGIINWWPNYGPPTDGSPGRARLEGCVNEELGRIIRHVVEPLVNVPQTKIGDIALILQQSIHQATGRSHEIIMGKADPRIASHQMSETKHCRLQIGDFHVTAYETPVLYVVNRRRRGDEDEEEDDIMPYIECGEPLGACYTGQLPWGRYDPLEAGLLDVGGFINTMECFSGDLVVETIGGPKQMRELKTGDEVFSIEHTMVMYSPIVMFLHRDEEMITEFNVITTAKGSTVKLTNEHLIYVSDCNAHTPFRLVKASDVTTEHCVMTARLPHRDPNLERVANVSKTIDRGIYAPLTKTGEIIVNDVISSCHSNLGVKILQNTFFRVYRFLIRPFSSIFSEEGAIPLGIEYLTSVIDLFIPTKAF</sequence>
<evidence type="ECO:0000313" key="7">
    <source>
        <dbReference type="Proteomes" id="UP001432027"/>
    </source>
</evidence>
<dbReference type="Proteomes" id="UP001432027">
    <property type="component" value="Unassembled WGS sequence"/>
</dbReference>
<evidence type="ECO:0000313" key="6">
    <source>
        <dbReference type="EMBL" id="GMS81399.1"/>
    </source>
</evidence>
<dbReference type="InterPro" id="IPR001767">
    <property type="entry name" value="Hedgehog_Hint"/>
</dbReference>
<dbReference type="GO" id="GO:0005576">
    <property type="term" value="C:extracellular region"/>
    <property type="evidence" value="ECO:0007669"/>
    <property type="project" value="UniProtKB-SubCell"/>
</dbReference>
<reference evidence="6" key="1">
    <citation type="submission" date="2023-10" db="EMBL/GenBank/DDBJ databases">
        <title>Genome assembly of Pristionchus species.</title>
        <authorList>
            <person name="Yoshida K."/>
            <person name="Sommer R.J."/>
        </authorList>
    </citation>
    <scope>NUCLEOTIDE SEQUENCE</scope>
    <source>
        <strain evidence="6">RS0144</strain>
    </source>
</reference>
<dbReference type="InterPro" id="IPR006141">
    <property type="entry name" value="Intein_N"/>
</dbReference>
<dbReference type="PANTHER" id="PTHR46706">
    <property type="entry name" value="PROTEIN QUA-1-RELATED"/>
    <property type="match status" value="1"/>
</dbReference>
<dbReference type="PROSITE" id="PS50817">
    <property type="entry name" value="INTEIN_N_TER"/>
    <property type="match status" value="1"/>
</dbReference>
<feature type="domain" description="Hint" evidence="5">
    <location>
        <begin position="314"/>
        <end position="416"/>
    </location>
</feature>
<keyword evidence="7" id="KW-1185">Reference proteome</keyword>
<dbReference type="GO" id="GO:0048731">
    <property type="term" value="P:system development"/>
    <property type="evidence" value="ECO:0007669"/>
    <property type="project" value="UniProtKB-ARBA"/>
</dbReference>
<evidence type="ECO:0000256" key="2">
    <source>
        <dbReference type="ARBA" id="ARBA00022473"/>
    </source>
</evidence>
<dbReference type="Gene3D" id="2.170.16.10">
    <property type="entry name" value="Hedgehog/Intein (Hint) domain"/>
    <property type="match status" value="1"/>
</dbReference>
<organism evidence="6 7">
    <name type="scientific">Pristionchus entomophagus</name>
    <dbReference type="NCBI Taxonomy" id="358040"/>
    <lineage>
        <taxon>Eukaryota</taxon>
        <taxon>Metazoa</taxon>
        <taxon>Ecdysozoa</taxon>
        <taxon>Nematoda</taxon>
        <taxon>Chromadorea</taxon>
        <taxon>Rhabditida</taxon>
        <taxon>Rhabditina</taxon>
        <taxon>Diplogasteromorpha</taxon>
        <taxon>Diplogasteroidea</taxon>
        <taxon>Neodiplogasteridae</taxon>
        <taxon>Pristionchus</taxon>
    </lineage>
</organism>
<protein>
    <recommendedName>
        <fullName evidence="5">Hint domain-containing protein</fullName>
    </recommendedName>
</protein>
<dbReference type="SMART" id="SM00306">
    <property type="entry name" value="HintN"/>
    <property type="match status" value="1"/>
</dbReference>
<keyword evidence="3 4" id="KW-0732">Signal</keyword>
<comment type="subcellular location">
    <subcellularLocation>
        <location evidence="1">Secreted</location>
        <location evidence="1">Extracellular space</location>
    </subcellularLocation>
</comment>
<dbReference type="InterPro" id="IPR052140">
    <property type="entry name" value="Dev_Signal_Hedgehog-like"/>
</dbReference>
<dbReference type="EMBL" id="BTSX01000001">
    <property type="protein sequence ID" value="GMS81399.1"/>
    <property type="molecule type" value="Genomic_DNA"/>
</dbReference>